<accession>A0AC55CPT7</accession>
<gene>
    <name evidence="2" type="primary">NPTN</name>
</gene>
<evidence type="ECO:0000313" key="2">
    <source>
        <dbReference type="RefSeq" id="XP_045141601.1"/>
    </source>
</evidence>
<sequence>MLSLQFQFIPSRWLAVSLSALRRIPPCQAPISAAGSPSIVHPAVPRSVNLRGFPTAGPSFPPAGFVKSPMSETKLTGDAFELYCDVVGSPTPEIQWWYAEVNRAESFRQLWDGARKRRVTVNTAYGSNGVSVLRITRLTLEDSGTYECRASNDPKRNDLRQNPSITWIRAQATISVLQKPRIVTSEEITLHSFPAPPITLQCNLTSSSHTLTHSYWTKNGAELTATRKNASNMEYRIAKPRSDDSGEYHCVYVFESTTKANATIEVKARPEITGHKRSENKNEGQDAMMYCKSVGYPHPEWVWLKKESDGISDINNASGRFFIINKENYTELNIVNLHITEDPGEYLCNATNSIGSDSVVTILRVRSHLAPLWPFLGILAEIIILVVIIIVYEKRKRPDEVPDDDEPAGPMKTNSTNNHKDKNLRQRNTN</sequence>
<proteinExistence type="predicted"/>
<dbReference type="Proteomes" id="UP000694863">
    <property type="component" value="Unplaced"/>
</dbReference>
<dbReference type="RefSeq" id="XP_045141601.1">
    <property type="nucleotide sequence ID" value="XM_045285666.1"/>
</dbReference>
<protein>
    <submittedName>
        <fullName evidence="2">Neuroplastin</fullName>
    </submittedName>
</protein>
<evidence type="ECO:0000313" key="1">
    <source>
        <dbReference type="Proteomes" id="UP000694863"/>
    </source>
</evidence>
<keyword evidence="1" id="KW-1185">Reference proteome</keyword>
<reference evidence="2" key="1">
    <citation type="submission" date="2025-08" db="UniProtKB">
        <authorList>
            <consortium name="RefSeq"/>
        </authorList>
    </citation>
    <scope>IDENTIFICATION</scope>
</reference>
<organism evidence="1 2">
    <name type="scientific">Echinops telfairi</name>
    <name type="common">Lesser hedgehog tenrec</name>
    <dbReference type="NCBI Taxonomy" id="9371"/>
    <lineage>
        <taxon>Eukaryota</taxon>
        <taxon>Metazoa</taxon>
        <taxon>Chordata</taxon>
        <taxon>Craniata</taxon>
        <taxon>Vertebrata</taxon>
        <taxon>Euteleostomi</taxon>
        <taxon>Mammalia</taxon>
        <taxon>Eutheria</taxon>
        <taxon>Afrotheria</taxon>
        <taxon>Tenrecidae</taxon>
        <taxon>Tenrecinae</taxon>
        <taxon>Echinops</taxon>
    </lineage>
</organism>
<name>A0AC55CPT7_ECHTE</name>